<dbReference type="PRINTS" id="PR00111">
    <property type="entry name" value="ABHYDROLASE"/>
</dbReference>
<dbReference type="NCBIfam" id="TIGR02427">
    <property type="entry name" value="protocat_pcaD"/>
    <property type="match status" value="1"/>
</dbReference>
<evidence type="ECO:0000313" key="3">
    <source>
        <dbReference type="EMBL" id="EKV29167.1"/>
    </source>
</evidence>
<gene>
    <name evidence="3" type="ORF">C882_0474</name>
</gene>
<proteinExistence type="predicted"/>
<dbReference type="STRING" id="1238182.C882_0474"/>
<evidence type="ECO:0000313" key="4">
    <source>
        <dbReference type="Proteomes" id="UP000009881"/>
    </source>
</evidence>
<dbReference type="PATRIC" id="fig|1238182.3.peg.2689"/>
<dbReference type="AlphaFoldDB" id="K9GVG0"/>
<evidence type="ECO:0000259" key="2">
    <source>
        <dbReference type="Pfam" id="PF00561"/>
    </source>
</evidence>
<dbReference type="InterPro" id="IPR050266">
    <property type="entry name" value="AB_hydrolase_sf"/>
</dbReference>
<keyword evidence="1 3" id="KW-0378">Hydrolase</keyword>
<dbReference type="eggNOG" id="COG2267">
    <property type="taxonomic scope" value="Bacteria"/>
</dbReference>
<organism evidence="3 4">
    <name type="scientific">Caenispirillum salinarum AK4</name>
    <dbReference type="NCBI Taxonomy" id="1238182"/>
    <lineage>
        <taxon>Bacteria</taxon>
        <taxon>Pseudomonadati</taxon>
        <taxon>Pseudomonadota</taxon>
        <taxon>Alphaproteobacteria</taxon>
        <taxon>Rhodospirillales</taxon>
        <taxon>Novispirillaceae</taxon>
        <taxon>Caenispirillum</taxon>
    </lineage>
</organism>
<dbReference type="GO" id="GO:0042952">
    <property type="term" value="P:beta-ketoadipate pathway"/>
    <property type="evidence" value="ECO:0007669"/>
    <property type="project" value="InterPro"/>
</dbReference>
<dbReference type="EMBL" id="ANHY01000013">
    <property type="protein sequence ID" value="EKV29167.1"/>
    <property type="molecule type" value="Genomic_DNA"/>
</dbReference>
<sequence length="265" mass="28963">MHIEANGTTFFVETAGKPDAPPVLLIHSLSADHEAWRPQIPALTEHFRVIAPDIRGHGKSRATPPPYAMETLADDMAAILDALDVPAAHVVGLSIGGMIAQTMALNHAERVNSLLLAATASEMNAERRKVWDDRIASVERDGVEQLVEPTLQRWFTPPTHDGDPETVRLCAAMIRRTPPEAYMGCAAAIRDLNLTARLGEISVPTLIFSADQDASTPPELQAMIRDAVPNARLETFTGTAHQIGLERPQRFNELMMGFLKLAQAR</sequence>
<dbReference type="Pfam" id="PF00561">
    <property type="entry name" value="Abhydrolase_1"/>
    <property type="match status" value="1"/>
</dbReference>
<dbReference type="InterPro" id="IPR000073">
    <property type="entry name" value="AB_hydrolase_1"/>
</dbReference>
<name>K9GVG0_9PROT</name>
<keyword evidence="4" id="KW-1185">Reference proteome</keyword>
<dbReference type="ESTHER" id="9prot-k9gvg0">
    <property type="family name" value="Carboxymethylbutenolide_lactonase"/>
</dbReference>
<dbReference type="InterPro" id="IPR029058">
    <property type="entry name" value="AB_hydrolase_fold"/>
</dbReference>
<dbReference type="Proteomes" id="UP000009881">
    <property type="component" value="Unassembled WGS sequence"/>
</dbReference>
<comment type="caution">
    <text evidence="3">The sequence shown here is derived from an EMBL/GenBank/DDBJ whole genome shotgun (WGS) entry which is preliminary data.</text>
</comment>
<dbReference type="PANTHER" id="PTHR43798">
    <property type="entry name" value="MONOACYLGLYCEROL LIPASE"/>
    <property type="match status" value="1"/>
</dbReference>
<dbReference type="Gene3D" id="3.40.50.1820">
    <property type="entry name" value="alpha/beta hydrolase"/>
    <property type="match status" value="1"/>
</dbReference>
<dbReference type="SUPFAM" id="SSF53474">
    <property type="entry name" value="alpha/beta-Hydrolases"/>
    <property type="match status" value="1"/>
</dbReference>
<dbReference type="GO" id="GO:0047570">
    <property type="term" value="F:3-oxoadipate enol-lactonase activity"/>
    <property type="evidence" value="ECO:0007669"/>
    <property type="project" value="InterPro"/>
</dbReference>
<evidence type="ECO:0000256" key="1">
    <source>
        <dbReference type="ARBA" id="ARBA00022801"/>
    </source>
</evidence>
<protein>
    <submittedName>
        <fullName evidence="3">Putative lactone hydrolase</fullName>
    </submittedName>
</protein>
<accession>K9GVG0</accession>
<feature type="domain" description="AB hydrolase-1" evidence="2">
    <location>
        <begin position="21"/>
        <end position="248"/>
    </location>
</feature>
<dbReference type="OrthoDB" id="9801400at2"/>
<dbReference type="InterPro" id="IPR026968">
    <property type="entry name" value="PcaD/CatD"/>
</dbReference>
<reference evidence="3 4" key="1">
    <citation type="journal article" date="2013" name="Genome Announc.">
        <title>Draft Genome Sequence of an Alphaproteobacterium, Caenispirillum salinarum AK4(T), Isolated from a Solar Saltern.</title>
        <authorList>
            <person name="Khatri I."/>
            <person name="Singh A."/>
            <person name="Korpole S."/>
            <person name="Pinnaka A.K."/>
            <person name="Subramanian S."/>
        </authorList>
    </citation>
    <scope>NUCLEOTIDE SEQUENCE [LARGE SCALE GENOMIC DNA]</scope>
    <source>
        <strain evidence="3 4">AK4</strain>
    </source>
</reference>
<dbReference type="RefSeq" id="WP_009541132.1">
    <property type="nucleotide sequence ID" value="NZ_ANHY01000013.1"/>
</dbReference>
<dbReference type="GO" id="GO:0016020">
    <property type="term" value="C:membrane"/>
    <property type="evidence" value="ECO:0007669"/>
    <property type="project" value="TreeGrafter"/>
</dbReference>
<dbReference type="PANTHER" id="PTHR43798:SF31">
    <property type="entry name" value="AB HYDROLASE SUPERFAMILY PROTEIN YCLE"/>
    <property type="match status" value="1"/>
</dbReference>